<gene>
    <name evidence="18" type="ORF">LTLLF_204185</name>
</gene>
<dbReference type="GO" id="GO:0034362">
    <property type="term" value="C:low-density lipoprotein particle"/>
    <property type="evidence" value="ECO:0007669"/>
    <property type="project" value="UniProtKB-KW"/>
</dbReference>
<dbReference type="Proteomes" id="UP000710432">
    <property type="component" value="Unassembled WGS sequence"/>
</dbReference>
<evidence type="ECO:0000256" key="3">
    <source>
        <dbReference type="ARBA" id="ARBA00004613"/>
    </source>
</evidence>
<evidence type="ECO:0000256" key="4">
    <source>
        <dbReference type="ARBA" id="ARBA00022448"/>
    </source>
</evidence>
<dbReference type="GO" id="GO:0005737">
    <property type="term" value="C:cytoplasm"/>
    <property type="evidence" value="ECO:0007669"/>
    <property type="project" value="UniProtKB-SubCell"/>
</dbReference>
<keyword evidence="4" id="KW-0813">Transport</keyword>
<evidence type="ECO:0000313" key="19">
    <source>
        <dbReference type="Proteomes" id="UP000710432"/>
    </source>
</evidence>
<dbReference type="GO" id="GO:0034359">
    <property type="term" value="C:mature chylomicron"/>
    <property type="evidence" value="ECO:0007669"/>
    <property type="project" value="TreeGrafter"/>
</dbReference>
<dbReference type="InterPro" id="IPR022176">
    <property type="entry name" value="ApoB100_C"/>
</dbReference>
<keyword evidence="5" id="KW-0963">Cytoplasm</keyword>
<keyword evidence="10" id="KW-0551">Lipid droplet</keyword>
<dbReference type="GO" id="GO:0005811">
    <property type="term" value="C:lipid droplet"/>
    <property type="evidence" value="ECO:0007669"/>
    <property type="project" value="UniProtKB-SubCell"/>
</dbReference>
<comment type="subcellular location">
    <subcellularLocation>
        <location evidence="1">Cytoplasm</location>
    </subcellularLocation>
    <subcellularLocation>
        <location evidence="2">Lipid droplet</location>
    </subcellularLocation>
    <subcellularLocation>
        <location evidence="3">Secreted</location>
    </subcellularLocation>
</comment>
<dbReference type="GO" id="GO:0008201">
    <property type="term" value="F:heparin binding"/>
    <property type="evidence" value="ECO:0007669"/>
    <property type="project" value="UniProtKB-KW"/>
</dbReference>
<keyword evidence="13" id="KW-0443">Lipid metabolism</keyword>
<evidence type="ECO:0000256" key="1">
    <source>
        <dbReference type="ARBA" id="ARBA00004496"/>
    </source>
</evidence>
<keyword evidence="12" id="KW-0445">Lipid transport</keyword>
<feature type="domain" description="Apolipoprotein B100 C-terminal" evidence="17">
    <location>
        <begin position="1943"/>
        <end position="1998"/>
    </location>
</feature>
<keyword evidence="15" id="KW-0753">Steroid metabolism</keyword>
<protein>
    <submittedName>
        <fullName evidence="18">Apolipoprotein B-100</fullName>
    </submittedName>
</protein>
<keyword evidence="14" id="KW-1207">Sterol metabolism</keyword>
<evidence type="ECO:0000256" key="9">
    <source>
        <dbReference type="ARBA" id="ARBA00022674"/>
    </source>
</evidence>
<dbReference type="GO" id="GO:0006642">
    <property type="term" value="P:triglyceride mobilization"/>
    <property type="evidence" value="ECO:0007669"/>
    <property type="project" value="TreeGrafter"/>
</dbReference>
<evidence type="ECO:0000256" key="14">
    <source>
        <dbReference type="ARBA" id="ARBA00023166"/>
    </source>
</evidence>
<reference evidence="18" key="1">
    <citation type="submission" date="2020-03" db="EMBL/GenBank/DDBJ databases">
        <title>Studies in the Genomics of Life Span.</title>
        <authorList>
            <person name="Glass D."/>
        </authorList>
    </citation>
    <scope>NUCLEOTIDE SEQUENCE</scope>
    <source>
        <strain evidence="18">LTLLF</strain>
        <tissue evidence="18">Muscle</tissue>
    </source>
</reference>
<proteinExistence type="predicted"/>
<dbReference type="GO" id="GO:0034361">
    <property type="term" value="C:very-low-density lipoprotein particle"/>
    <property type="evidence" value="ECO:0007669"/>
    <property type="project" value="UniProtKB-KW"/>
</dbReference>
<dbReference type="GO" id="GO:0120020">
    <property type="term" value="F:cholesterol transfer activity"/>
    <property type="evidence" value="ECO:0007669"/>
    <property type="project" value="TreeGrafter"/>
</dbReference>
<evidence type="ECO:0000256" key="5">
    <source>
        <dbReference type="ARBA" id="ARBA00022490"/>
    </source>
</evidence>
<evidence type="ECO:0000256" key="16">
    <source>
        <dbReference type="ARBA" id="ARBA00023313"/>
    </source>
</evidence>
<evidence type="ECO:0000256" key="7">
    <source>
        <dbReference type="ARBA" id="ARBA00022525"/>
    </source>
</evidence>
<dbReference type="InterPro" id="IPR052418">
    <property type="entry name" value="Apolipoprotein_B"/>
</dbReference>
<evidence type="ECO:0000256" key="15">
    <source>
        <dbReference type="ARBA" id="ARBA00023221"/>
    </source>
</evidence>
<evidence type="ECO:0000256" key="6">
    <source>
        <dbReference type="ARBA" id="ARBA00022513"/>
    </source>
</evidence>
<keyword evidence="11" id="KW-0427">LDL</keyword>
<keyword evidence="9" id="KW-0358">Heparin-binding</keyword>
<dbReference type="EMBL" id="JAATJU010000400">
    <property type="protein sequence ID" value="KAH0520880.1"/>
    <property type="molecule type" value="Genomic_DNA"/>
</dbReference>
<evidence type="ECO:0000256" key="11">
    <source>
        <dbReference type="ARBA" id="ARBA00022710"/>
    </source>
</evidence>
<evidence type="ECO:0000259" key="17">
    <source>
        <dbReference type="Pfam" id="PF12491"/>
    </source>
</evidence>
<evidence type="ECO:0000256" key="2">
    <source>
        <dbReference type="ARBA" id="ARBA00004502"/>
    </source>
</evidence>
<organism evidence="18 19">
    <name type="scientific">Microtus ochrogaster</name>
    <name type="common">Prairie vole</name>
    <dbReference type="NCBI Taxonomy" id="79684"/>
    <lineage>
        <taxon>Eukaryota</taxon>
        <taxon>Metazoa</taxon>
        <taxon>Chordata</taxon>
        <taxon>Craniata</taxon>
        <taxon>Vertebrata</taxon>
        <taxon>Euteleostomi</taxon>
        <taxon>Mammalia</taxon>
        <taxon>Eutheria</taxon>
        <taxon>Euarchontoglires</taxon>
        <taxon>Glires</taxon>
        <taxon>Rodentia</taxon>
        <taxon>Myomorpha</taxon>
        <taxon>Muroidea</taxon>
        <taxon>Cricetidae</taxon>
        <taxon>Arvicolinae</taxon>
        <taxon>Microtus</taxon>
    </lineage>
</organism>
<keyword evidence="7" id="KW-0964">Secreted</keyword>
<dbReference type="GO" id="GO:0050750">
    <property type="term" value="F:low-density lipoprotein particle receptor binding"/>
    <property type="evidence" value="ECO:0007669"/>
    <property type="project" value="TreeGrafter"/>
</dbReference>
<sequence length="2014" mass="227846">MLVKTLKSFDYHQFLDETNSKLREMTQRINAEIHALELPQKTEALKLLVEDFKATVSSYLERLKGTTVTVFFDWLQDALVHIKDHTLDDVRDIVYQIDIPWELERFLSLVSQAYHTLVTYISDRWILTVKNITDFAEQYSIQNWAEHAKVLVEQGFTVPEIQTFLGTMPAFEISLRALQEGTFQTPDFIVPLTDLRIPSIQINFRTLKNVKIPSRFSTPEFTILNTYHVRSFTIDLLEIKAKIIRTIDQMLSSELQWPLPEVYLKDLGMVNIPLARLTLPDFQVPEIAIPEFAIPNVSFKDFQVPDLHIPEFQLPRLSHTIEIPAFGKLHGVLKIQSPLFILDANANIQNVSTSENKAEMVASVAAAGDSKFEALNFDFQAQAQLLELKPYPLVLKESMNFSSKYVRMEHEGEMLFSGQAIEGKSDTVASFHIEKNTVEFNNGVTVRINNRLTLDSHTKYFHKLSVPSLDFSSKASFNNEIKSLLEAGHVVWTSSGTGSWNWACPNFSDEGIHSSKVSFTVKGPIASFGLSNNINGKHLRVTQKLAYESGFLNYSKFEVESKVESQHVGSSVLTGKGTVLLRDAKAEMTGEHNADFNGKVIGTLKNLLFFSAQPFMITASTNNEGNLKVSFPLKLTGKIDFLNNYALFLSPHAQQTSWQASARFNQYKYNQNFSAVNNEHNMEAHVGMNGDANLDFLNVPLTIPEISLPYIGLTTPLLKDFSIWEEAGLKDFLKTTRQSFDLSVKAQYKKNREKHSIVIPLSMFYEFILNNVNSWDRKLEKVRDGALDFLTTSYNETKVKFDKYNTEKSLTRPLRTFQSHGFTIPFANIDVSPFTVETLASSYVIPKAIRTPSVTIPGPKVIVPSYRLELPSLELPVLRAPGNLLRFSLPDLKKLSTIDNIYIPALGNFTYDFSFKSSVITLNTNAGLYNQSDIVAHFLSSSSYVTDGLQYKLEGTSRLTQKRGPKLATAVSLTNKFVKGSHDSTISLNKKNVEASVKTTASLHVPVLTMNFKQELNGNAKSKPTVSSSMELNYDFSSSKLHSTAKGGVDHKFSLESLASYFSIESSAKGNIKGSVLSQEYSGSVASEANTFLDSRGTRSSVKLQGASKVDGIWNIEVGENFAGEATLPHIYATWEHSIKNHLHVDSFFVTKGKQTCKATLELSPWTMSTLLQVHVSQPSSLLDLHHFDQEVTLKANTKNQKVDWKSEVQIHSRVLQHNVKFSNDQEEVRLDVAGSTEGQLWDLESIILPVYDKSLQELLQMDGKKQYLQVSTSLVYTKNPNGYLLSLPVEELADRFIIPGLNLGGFSGIKIYKKLSTSPFALNLAMLPKVNFPGVDVLTQYSKPEDSSVPAFEVTIPEVQLTVSPFTLPKNFPVGSAGFDLKDIAQLIAVVGTQKMEDRVFFYKNKGTLQHRDFNVEYNEDGVFQGLWIWLGEAHLDITSPALTDLRLYYKEDENSLWAWAASPAIGAVGLESSTDDQRLRLNVYFQPQSPLDRKLNIFKTEWRYKKSDDGRYIKINWEDEAASRLLGSLKSNVPKATATIYDYVNKYASSKLKRSLQNNAERAIRTVNEMNMDFQRAAHDAYQEWKDKTQNLYEAMLAQEGQSITEGLQEKVVDSIVNVTQKYHVAVALLTDSFIHFLKYNTFKLPGNAGTYTADELCTMVMGGLAKSLSWLYSSVHNSLEKLLSYVHDLVEKSGLFSDIKFRFPLVPKASELKDVILEYRLLLNISSDFIQGYFEDFQHVNFTTILGDVQVVLKEILGYVVKEIQYLCNKESDCFTNYINSIFKIHIPSAFQFLKEELYSIFSDFNDSVQSLLLEGSYKLQQVYHYIKALREEYFDPSMVGWTVKYYEVEEKMVDLIKSLLVILKDFHSEYSARATDFVSNITTQVEQFVSRNIQEYLSILADIDGKGKEKIAELSITAKEAIKSWAPAMKEIIFDYHQQFSSKLQDFSDKLSDYYEKFIAESTRLIDLSVQSYHVFLRYVIQLLKELQVATANNVSSYVKLAPGELIITF</sequence>
<keyword evidence="8" id="KW-0153">Cholesterol metabolism</keyword>
<dbReference type="PANTHER" id="PTHR13769">
    <property type="entry name" value="APOLIPOPROTEIN B"/>
    <property type="match status" value="1"/>
</dbReference>
<dbReference type="Pfam" id="PF12491">
    <property type="entry name" value="ApoB100_C"/>
    <property type="match status" value="1"/>
</dbReference>
<keyword evidence="16" id="KW-0850">VLDL</keyword>
<dbReference type="GO" id="GO:0042632">
    <property type="term" value="P:cholesterol homeostasis"/>
    <property type="evidence" value="ECO:0007669"/>
    <property type="project" value="TreeGrafter"/>
</dbReference>
<dbReference type="GO" id="GO:0008203">
    <property type="term" value="P:cholesterol metabolic process"/>
    <property type="evidence" value="ECO:0007669"/>
    <property type="project" value="UniProtKB-KW"/>
</dbReference>
<evidence type="ECO:0000256" key="13">
    <source>
        <dbReference type="ARBA" id="ARBA00023098"/>
    </source>
</evidence>
<evidence type="ECO:0000313" key="18">
    <source>
        <dbReference type="EMBL" id="KAH0520880.1"/>
    </source>
</evidence>
<comment type="caution">
    <text evidence="18">The sequence shown here is derived from an EMBL/GenBank/DDBJ whole genome shotgun (WGS) entry which is preliminary data.</text>
</comment>
<keyword evidence="6" id="KW-0162">Chylomicron</keyword>
<evidence type="ECO:0000256" key="8">
    <source>
        <dbReference type="ARBA" id="ARBA00022548"/>
    </source>
</evidence>
<dbReference type="PANTHER" id="PTHR13769:SF1">
    <property type="entry name" value="APOLIPOPROTEIN B-100"/>
    <property type="match status" value="1"/>
</dbReference>
<evidence type="ECO:0000256" key="12">
    <source>
        <dbReference type="ARBA" id="ARBA00023055"/>
    </source>
</evidence>
<dbReference type="GO" id="GO:0030301">
    <property type="term" value="P:cholesterol transport"/>
    <property type="evidence" value="ECO:0007669"/>
    <property type="project" value="TreeGrafter"/>
</dbReference>
<evidence type="ECO:0000256" key="10">
    <source>
        <dbReference type="ARBA" id="ARBA00022677"/>
    </source>
</evidence>
<name>A0A8J6H177_MICOH</name>
<dbReference type="GO" id="GO:0042953">
    <property type="term" value="P:lipoprotein transport"/>
    <property type="evidence" value="ECO:0007669"/>
    <property type="project" value="TreeGrafter"/>
</dbReference>
<accession>A0A8J6H177</accession>